<feature type="transmembrane region" description="Helical" evidence="1">
    <location>
        <begin position="47"/>
        <end position="66"/>
    </location>
</feature>
<feature type="transmembrane region" description="Helical" evidence="1">
    <location>
        <begin position="278"/>
        <end position="298"/>
    </location>
</feature>
<feature type="transmembrane region" description="Helical" evidence="1">
    <location>
        <begin position="101"/>
        <end position="117"/>
    </location>
</feature>
<dbReference type="EMBL" id="MLYV02000858">
    <property type="protein sequence ID" value="PSR76224.1"/>
    <property type="molecule type" value="Genomic_DNA"/>
</dbReference>
<sequence length="406" mass="44843">MVQQSKHSSGWVHKALWTADLKIMGKPSKFSDTSSASKPSANASRSVIKTLLGSISCLAVVLIFIIPPSSKILFPAFHYVRETGMYPDGLPIRRHYTGHRILDFIFTGLAGFFSAAVDGNDEATHLFCLWFLPQLCGVLVFCYWEAGRAGLNFVRLPTLVSILAQLSTAGVILPLYFLSYVRNMPSLPSTLPNDSVSRARTVLPAVVLGYVVPSAALFLAPTGTSLDTKQIIAAIWQPFPIYIMVFHNLFRNVDSFLRGPTSPADESNAASFWIKCSYYASALLSAIAHLTIVLPSLFTSNPAHSFANVFVPYYMHPYLPIKPLSSDLPAYRLTVRLLFQHDWLTMTMATLVFFAWSNHVTRTTSGAPWATRMVLLTLIGGPGTAVAWAAVEREEKINNHQRAKRS</sequence>
<accession>A0A2R6NT87</accession>
<dbReference type="OrthoDB" id="72269at2759"/>
<feature type="transmembrane region" description="Helical" evidence="1">
    <location>
        <begin position="201"/>
        <end position="219"/>
    </location>
</feature>
<keyword evidence="3" id="KW-1185">Reference proteome</keyword>
<organism evidence="2 3">
    <name type="scientific">Hermanssonia centrifuga</name>
    <dbReference type="NCBI Taxonomy" id="98765"/>
    <lineage>
        <taxon>Eukaryota</taxon>
        <taxon>Fungi</taxon>
        <taxon>Dikarya</taxon>
        <taxon>Basidiomycota</taxon>
        <taxon>Agaricomycotina</taxon>
        <taxon>Agaricomycetes</taxon>
        <taxon>Polyporales</taxon>
        <taxon>Meruliaceae</taxon>
        <taxon>Hermanssonia</taxon>
    </lineage>
</organism>
<keyword evidence="1" id="KW-0472">Membrane</keyword>
<feature type="transmembrane region" description="Helical" evidence="1">
    <location>
        <begin position="156"/>
        <end position="181"/>
    </location>
</feature>
<feature type="transmembrane region" description="Helical" evidence="1">
    <location>
        <begin position="123"/>
        <end position="144"/>
    </location>
</feature>
<name>A0A2R6NT87_9APHY</name>
<feature type="transmembrane region" description="Helical" evidence="1">
    <location>
        <begin position="231"/>
        <end position="250"/>
    </location>
</feature>
<evidence type="ECO:0000256" key="1">
    <source>
        <dbReference type="SAM" id="Phobius"/>
    </source>
</evidence>
<dbReference type="AlphaFoldDB" id="A0A2R6NT87"/>
<evidence type="ECO:0000313" key="2">
    <source>
        <dbReference type="EMBL" id="PSR76224.1"/>
    </source>
</evidence>
<dbReference type="STRING" id="98765.A0A2R6NT87"/>
<dbReference type="Proteomes" id="UP000186601">
    <property type="component" value="Unassembled WGS sequence"/>
</dbReference>
<keyword evidence="1" id="KW-0812">Transmembrane</keyword>
<comment type="caution">
    <text evidence="2">The sequence shown here is derived from an EMBL/GenBank/DDBJ whole genome shotgun (WGS) entry which is preliminary data.</text>
</comment>
<proteinExistence type="predicted"/>
<keyword evidence="1" id="KW-1133">Transmembrane helix</keyword>
<reference evidence="2 3" key="1">
    <citation type="submission" date="2018-02" db="EMBL/GenBank/DDBJ databases">
        <title>Genome sequence of the basidiomycete white-rot fungus Phlebia centrifuga.</title>
        <authorList>
            <person name="Granchi Z."/>
            <person name="Peng M."/>
            <person name="de Vries R.P."/>
            <person name="Hilden K."/>
            <person name="Makela M.R."/>
            <person name="Grigoriev I."/>
            <person name="Riley R."/>
        </authorList>
    </citation>
    <scope>NUCLEOTIDE SEQUENCE [LARGE SCALE GENOMIC DNA]</scope>
    <source>
        <strain evidence="2 3">FBCC195</strain>
    </source>
</reference>
<feature type="transmembrane region" description="Helical" evidence="1">
    <location>
        <begin position="369"/>
        <end position="391"/>
    </location>
</feature>
<protein>
    <submittedName>
        <fullName evidence="2">Uncharacterized protein</fullName>
    </submittedName>
</protein>
<evidence type="ECO:0000313" key="3">
    <source>
        <dbReference type="Proteomes" id="UP000186601"/>
    </source>
</evidence>
<gene>
    <name evidence="2" type="ORF">PHLCEN_2v8589</name>
</gene>